<dbReference type="PRINTS" id="PR00385">
    <property type="entry name" value="P450"/>
</dbReference>
<evidence type="ECO:0000256" key="7">
    <source>
        <dbReference type="PIRSR" id="PIRSR602401-1"/>
    </source>
</evidence>
<keyword evidence="2" id="KW-0812">Transmembrane</keyword>
<dbReference type="InterPro" id="IPR036396">
    <property type="entry name" value="Cyt_P450_sf"/>
</dbReference>
<sequence length="555" mass="62434">MALFSCPDLLFSLLVLLLSLLCLVKLRSSNMAALPGEWPLVGMFPSLVANLHRFHDYNTAFLAASGGSFVFRGPSLSGMRFFFTCDPANIRHIFVSNFTNYPKGVEFAAIFDIMGDSFFNADGESWRRQREKVEDGLLPFLSRSSHAEVPIDIQELFTRFTFDMTARSVFRVDPGLLSVDMPPLVLSFGVVKYINCRDKVEDGLLPFLSRSSHAEVPIDIQELFTRFTFDMTARSVFRVDPGLLSVDMPPLTVPNAMEAVMDMLEKRRDGPVHVDEVREERNEEIVSSYLHDPEYSDENGRPNAFLYATLINYMFAGRDTAGMSMTWFFYNHIKHPHVVSAIRVELAPIAMHKAATSTGNNHMVIFDPEETKPLVYLQAALFESMRLYPVMADDVLPSGHRVQRGETILIALYSMGRMEGVWGEDGHEYRPERWVKEDGKLLHVPSYKFLAFNAGARSCLGKHISVVPMKSVIAAMVWNFDFEMLTGHVVEPKPSVVLKMKNGLLAKDPLAENGVDMGFTLFDGANNDTVMAMPGYFVTKTVLEVSIKESKGREN</sequence>
<dbReference type="PANTHER" id="PTHR24296">
    <property type="entry name" value="CYTOCHROME P450"/>
    <property type="match status" value="1"/>
</dbReference>
<accession>N1QUV1</accession>
<evidence type="ECO:0000256" key="8">
    <source>
        <dbReference type="RuleBase" id="RU000461"/>
    </source>
</evidence>
<organism evidence="9">
    <name type="scientific">Aegilops tauschii</name>
    <name type="common">Tausch's goatgrass</name>
    <name type="synonym">Aegilops squarrosa</name>
    <dbReference type="NCBI Taxonomy" id="37682"/>
    <lineage>
        <taxon>Eukaryota</taxon>
        <taxon>Viridiplantae</taxon>
        <taxon>Streptophyta</taxon>
        <taxon>Embryophyta</taxon>
        <taxon>Tracheophyta</taxon>
        <taxon>Spermatophyta</taxon>
        <taxon>Magnoliopsida</taxon>
        <taxon>Liliopsida</taxon>
        <taxon>Poales</taxon>
        <taxon>Poaceae</taxon>
        <taxon>BOP clade</taxon>
        <taxon>Pooideae</taxon>
        <taxon>Triticodae</taxon>
        <taxon>Triticeae</taxon>
        <taxon>Triticinae</taxon>
        <taxon>Aegilops</taxon>
    </lineage>
</organism>
<comment type="cofactor">
    <cofactor evidence="7">
        <name>heme</name>
        <dbReference type="ChEBI" id="CHEBI:30413"/>
    </cofactor>
</comment>
<evidence type="ECO:0000256" key="4">
    <source>
        <dbReference type="ARBA" id="ARBA00022989"/>
    </source>
</evidence>
<evidence type="ECO:0000256" key="1">
    <source>
        <dbReference type="ARBA" id="ARBA00010617"/>
    </source>
</evidence>
<proteinExistence type="inferred from homology"/>
<dbReference type="PROSITE" id="PS00086">
    <property type="entry name" value="CYTOCHROME_P450"/>
    <property type="match status" value="1"/>
</dbReference>
<feature type="binding site" description="axial binding residue" evidence="7">
    <location>
        <position position="459"/>
    </location>
    <ligand>
        <name>heme</name>
        <dbReference type="ChEBI" id="CHEBI:30413"/>
    </ligand>
    <ligandPart>
        <name>Fe</name>
        <dbReference type="ChEBI" id="CHEBI:18248"/>
    </ligandPart>
</feature>
<keyword evidence="7 8" id="KW-0349">Heme</keyword>
<dbReference type="InterPro" id="IPR002401">
    <property type="entry name" value="Cyt_P450_E_grp-I"/>
</dbReference>
<dbReference type="PRINTS" id="PR00463">
    <property type="entry name" value="EP450I"/>
</dbReference>
<keyword evidence="3 7" id="KW-0479">Metal-binding</keyword>
<dbReference type="InterPro" id="IPR001128">
    <property type="entry name" value="Cyt_P450"/>
</dbReference>
<dbReference type="InterPro" id="IPR017972">
    <property type="entry name" value="Cyt_P450_CS"/>
</dbReference>
<dbReference type="Gene3D" id="1.10.630.10">
    <property type="entry name" value="Cytochrome P450"/>
    <property type="match status" value="2"/>
</dbReference>
<dbReference type="SUPFAM" id="SSF48264">
    <property type="entry name" value="Cytochrome P450"/>
    <property type="match status" value="1"/>
</dbReference>
<evidence type="ECO:0000256" key="6">
    <source>
        <dbReference type="ARBA" id="ARBA00023004"/>
    </source>
</evidence>
<protein>
    <submittedName>
        <fullName evidence="9">Cytochrome P450 86A1</fullName>
    </submittedName>
</protein>
<dbReference type="EnsemblPlants" id="EMT13313">
    <property type="protein sequence ID" value="EMT13313"/>
    <property type="gene ID" value="F775_11848"/>
</dbReference>
<evidence type="ECO:0000256" key="2">
    <source>
        <dbReference type="ARBA" id="ARBA00022692"/>
    </source>
</evidence>
<keyword evidence="8" id="KW-0503">Monooxygenase</keyword>
<dbReference type="GO" id="GO:0005506">
    <property type="term" value="F:iron ion binding"/>
    <property type="evidence" value="ECO:0007669"/>
    <property type="project" value="InterPro"/>
</dbReference>
<dbReference type="Pfam" id="PF00067">
    <property type="entry name" value="p450"/>
    <property type="match status" value="1"/>
</dbReference>
<name>N1QUV1_AEGTA</name>
<dbReference type="GO" id="GO:0006629">
    <property type="term" value="P:lipid metabolic process"/>
    <property type="evidence" value="ECO:0007669"/>
    <property type="project" value="UniProtKB-ARBA"/>
</dbReference>
<keyword evidence="4" id="KW-1133">Transmembrane helix</keyword>
<keyword evidence="4" id="KW-0472">Membrane</keyword>
<reference evidence="9" key="1">
    <citation type="submission" date="2015-06" db="UniProtKB">
        <authorList>
            <consortium name="EnsemblPlants"/>
        </authorList>
    </citation>
    <scope>IDENTIFICATION</scope>
</reference>
<evidence type="ECO:0000256" key="3">
    <source>
        <dbReference type="ARBA" id="ARBA00022723"/>
    </source>
</evidence>
<evidence type="ECO:0000313" key="9">
    <source>
        <dbReference type="EnsemblPlants" id="EMT13313"/>
    </source>
</evidence>
<keyword evidence="5 8" id="KW-0560">Oxidoreductase</keyword>
<dbReference type="GO" id="GO:0004497">
    <property type="term" value="F:monooxygenase activity"/>
    <property type="evidence" value="ECO:0007669"/>
    <property type="project" value="UniProtKB-KW"/>
</dbReference>
<dbReference type="GO" id="GO:0016705">
    <property type="term" value="F:oxidoreductase activity, acting on paired donors, with incorporation or reduction of molecular oxygen"/>
    <property type="evidence" value="ECO:0007669"/>
    <property type="project" value="InterPro"/>
</dbReference>
<comment type="similarity">
    <text evidence="1 8">Belongs to the cytochrome P450 family.</text>
</comment>
<dbReference type="AlphaFoldDB" id="N1QUV1"/>
<keyword evidence="6 7" id="KW-0408">Iron</keyword>
<evidence type="ECO:0000256" key="5">
    <source>
        <dbReference type="ARBA" id="ARBA00023002"/>
    </source>
</evidence>
<dbReference type="GO" id="GO:0020037">
    <property type="term" value="F:heme binding"/>
    <property type="evidence" value="ECO:0007669"/>
    <property type="project" value="InterPro"/>
</dbReference>